<evidence type="ECO:0000256" key="11">
    <source>
        <dbReference type="ARBA" id="ARBA00023303"/>
    </source>
</evidence>
<evidence type="ECO:0000256" key="2">
    <source>
        <dbReference type="ARBA" id="ARBA00007193"/>
    </source>
</evidence>
<dbReference type="Gene3D" id="1.10.287.770">
    <property type="entry name" value="YojJ-like"/>
    <property type="match status" value="1"/>
</dbReference>
<evidence type="ECO:0000256" key="3">
    <source>
        <dbReference type="ARBA" id="ARBA00022448"/>
    </source>
</evidence>
<protein>
    <submittedName>
        <fullName evidence="15">Pickpocket protein 28</fullName>
    </submittedName>
</protein>
<keyword evidence="10 12" id="KW-0739">Sodium transport</keyword>
<name>A0AAJ7FJ28_CEPCN</name>
<evidence type="ECO:0000313" key="14">
    <source>
        <dbReference type="Proteomes" id="UP000694920"/>
    </source>
</evidence>
<keyword evidence="4 12" id="KW-0894">Sodium channel</keyword>
<keyword evidence="11 12" id="KW-0407">Ion channel</keyword>
<keyword evidence="7" id="KW-0915">Sodium</keyword>
<proteinExistence type="inferred from homology"/>
<keyword evidence="14" id="KW-1185">Reference proteome</keyword>
<dbReference type="RefSeq" id="XP_015594264.1">
    <property type="nucleotide sequence ID" value="XM_015738778.2"/>
</dbReference>
<keyword evidence="9 13" id="KW-0472">Membrane</keyword>
<evidence type="ECO:0000256" key="8">
    <source>
        <dbReference type="ARBA" id="ARBA00023065"/>
    </source>
</evidence>
<dbReference type="Proteomes" id="UP000694920">
    <property type="component" value="Unplaced"/>
</dbReference>
<dbReference type="GO" id="GO:0005886">
    <property type="term" value="C:plasma membrane"/>
    <property type="evidence" value="ECO:0007669"/>
    <property type="project" value="TreeGrafter"/>
</dbReference>
<evidence type="ECO:0000256" key="4">
    <source>
        <dbReference type="ARBA" id="ARBA00022461"/>
    </source>
</evidence>
<comment type="similarity">
    <text evidence="2 12">Belongs to the amiloride-sensitive sodium channel (TC 1.A.6) family.</text>
</comment>
<evidence type="ECO:0000256" key="1">
    <source>
        <dbReference type="ARBA" id="ARBA00004141"/>
    </source>
</evidence>
<dbReference type="Gene3D" id="2.60.470.10">
    <property type="entry name" value="Acid-sensing ion channels like domains"/>
    <property type="match status" value="1"/>
</dbReference>
<organism evidence="14 15">
    <name type="scientific">Cephus cinctus</name>
    <name type="common">Wheat stem sawfly</name>
    <dbReference type="NCBI Taxonomy" id="211228"/>
    <lineage>
        <taxon>Eukaryota</taxon>
        <taxon>Metazoa</taxon>
        <taxon>Ecdysozoa</taxon>
        <taxon>Arthropoda</taxon>
        <taxon>Hexapoda</taxon>
        <taxon>Insecta</taxon>
        <taxon>Pterygota</taxon>
        <taxon>Neoptera</taxon>
        <taxon>Endopterygota</taxon>
        <taxon>Hymenoptera</taxon>
        <taxon>Cephoidea</taxon>
        <taxon>Cephidae</taxon>
        <taxon>Cephus</taxon>
    </lineage>
</organism>
<dbReference type="GO" id="GO:0015280">
    <property type="term" value="F:ligand-gated sodium channel activity"/>
    <property type="evidence" value="ECO:0007669"/>
    <property type="project" value="TreeGrafter"/>
</dbReference>
<dbReference type="PRINTS" id="PR01078">
    <property type="entry name" value="AMINACHANNEL"/>
</dbReference>
<evidence type="ECO:0000256" key="6">
    <source>
        <dbReference type="ARBA" id="ARBA00022989"/>
    </source>
</evidence>
<dbReference type="InterPro" id="IPR001873">
    <property type="entry name" value="ENaC"/>
</dbReference>
<reference evidence="15" key="1">
    <citation type="submission" date="2025-08" db="UniProtKB">
        <authorList>
            <consortium name="RefSeq"/>
        </authorList>
    </citation>
    <scope>IDENTIFICATION</scope>
</reference>
<evidence type="ECO:0000256" key="13">
    <source>
        <dbReference type="SAM" id="Phobius"/>
    </source>
</evidence>
<evidence type="ECO:0000256" key="12">
    <source>
        <dbReference type="RuleBase" id="RU000679"/>
    </source>
</evidence>
<keyword evidence="8 12" id="KW-0406">Ion transport</keyword>
<keyword evidence="3 12" id="KW-0813">Transport</keyword>
<keyword evidence="5 12" id="KW-0812">Transmembrane</keyword>
<sequence length="706" mass="82028">MEDLAPPPYKLPETNRHILDVWNPLRPLFQISLPPGSRLITHEDTRESPPSASGMNNQSYLVDLDRYENTENHLTIDTFRNYRTTDRGSLVYLNNHTTKFPYSVNTVHLQNPYKTPSPYERYTPKNSNLKNMYRSREMTLRPRHNNLKVKRHEVSSIEHLNKTREKFERSTMRKDEFHLCLKKSEIGVTIQQYCNNSSLHGLRYIGDASLSILERLFWIISFIAAVTTAGYFIWTLYQKWITTPIIISLSPEPMSLTEIPFPSITICNMNNVKKKEAIRITEGNDRLEKLLLEDMCDVENYTISGDLDEESGKWSTVQRFMINVSQPCTEMIYLCQWHQNITDCEKIFNPTMTDEGICCNFNSVNREFLFYNPRDWSDLNMTFPFTGIDWKPETGYAPDTPPDTVPWRPYGSGRQMGLTLVLDAEIEEYYCSSTASVGFKMLLHNPVETPKIADFGFSLNPGSETRVIISPRITTASKTIIKVPLKKRKCFFTTERKLRYYRTYTQRNCILECEANFTREICQCVEHYMPKAANTPICGKRDNLCAMQARKAMEQKLYDEDNTTNWLNITETPSCNCWPGCFEINYNIEISQSKLVSSFEVNEIYVKKNKAYFAENLAVVHLFFVDSQFTKYVKNELFGFTEFLSSTGGLLGLFMGFSFLSVVEIIYFVSLRVWCRLYRTKQTPGQTLLHVHPVNQNTNVVYPFTQ</sequence>
<evidence type="ECO:0000256" key="5">
    <source>
        <dbReference type="ARBA" id="ARBA00022692"/>
    </source>
</evidence>
<dbReference type="KEGG" id="ccin:107267284"/>
<comment type="subcellular location">
    <subcellularLocation>
        <location evidence="1">Membrane</location>
        <topology evidence="1">Multi-pass membrane protein</topology>
    </subcellularLocation>
</comment>
<evidence type="ECO:0000256" key="7">
    <source>
        <dbReference type="ARBA" id="ARBA00023053"/>
    </source>
</evidence>
<evidence type="ECO:0000256" key="9">
    <source>
        <dbReference type="ARBA" id="ARBA00023136"/>
    </source>
</evidence>
<evidence type="ECO:0000313" key="15">
    <source>
        <dbReference type="RefSeq" id="XP_015594264.1"/>
    </source>
</evidence>
<dbReference type="PANTHER" id="PTHR11690:SF243">
    <property type="entry name" value="PICKPOCKET 12-RELATED"/>
    <property type="match status" value="1"/>
</dbReference>
<evidence type="ECO:0000256" key="10">
    <source>
        <dbReference type="ARBA" id="ARBA00023201"/>
    </source>
</evidence>
<accession>A0AAJ7FJ28</accession>
<dbReference type="PANTHER" id="PTHR11690">
    <property type="entry name" value="AMILORIDE-SENSITIVE SODIUM CHANNEL-RELATED"/>
    <property type="match status" value="1"/>
</dbReference>
<feature type="transmembrane region" description="Helical" evidence="13">
    <location>
        <begin position="216"/>
        <end position="237"/>
    </location>
</feature>
<feature type="transmembrane region" description="Helical" evidence="13">
    <location>
        <begin position="650"/>
        <end position="671"/>
    </location>
</feature>
<dbReference type="GeneID" id="107267284"/>
<keyword evidence="6 13" id="KW-1133">Transmembrane helix</keyword>
<dbReference type="AlphaFoldDB" id="A0AAJ7FJ28"/>
<dbReference type="Pfam" id="PF00858">
    <property type="entry name" value="ASC"/>
    <property type="match status" value="1"/>
</dbReference>
<gene>
    <name evidence="15" type="primary">LOC107267284</name>
</gene>